<gene>
    <name evidence="2" type="ORF">SAMN04488523_11916</name>
</gene>
<dbReference type="STRING" id="74348.SAMN04488523_11916"/>
<evidence type="ECO:0000313" key="2">
    <source>
        <dbReference type="EMBL" id="SFF11684.1"/>
    </source>
</evidence>
<dbReference type="EMBL" id="FOMW01000019">
    <property type="protein sequence ID" value="SFF11684.1"/>
    <property type="molecule type" value="Genomic_DNA"/>
</dbReference>
<proteinExistence type="predicted"/>
<accession>A0A1I2G1W5</accession>
<dbReference type="AlphaFoldDB" id="A0A1I2G1W5"/>
<protein>
    <recommendedName>
        <fullName evidence="1">RiboL-PSP-HEPN domain-containing protein</fullName>
    </recommendedName>
</protein>
<keyword evidence="3" id="KW-1185">Reference proteome</keyword>
<dbReference type="InterPro" id="IPR041519">
    <property type="entry name" value="HEPN_RiboL-PSP"/>
</dbReference>
<evidence type="ECO:0000313" key="3">
    <source>
        <dbReference type="Proteomes" id="UP000198977"/>
    </source>
</evidence>
<dbReference type="Pfam" id="PF18735">
    <property type="entry name" value="HEPN_RiboL-PSP"/>
    <property type="match status" value="1"/>
</dbReference>
<organism evidence="2 3">
    <name type="scientific">Sulfitobacter brevis</name>
    <dbReference type="NCBI Taxonomy" id="74348"/>
    <lineage>
        <taxon>Bacteria</taxon>
        <taxon>Pseudomonadati</taxon>
        <taxon>Pseudomonadota</taxon>
        <taxon>Alphaproteobacteria</taxon>
        <taxon>Rhodobacterales</taxon>
        <taxon>Roseobacteraceae</taxon>
        <taxon>Sulfitobacter</taxon>
    </lineage>
</organism>
<evidence type="ECO:0000259" key="1">
    <source>
        <dbReference type="Pfam" id="PF18735"/>
    </source>
</evidence>
<dbReference type="RefSeq" id="WP_093925292.1">
    <property type="nucleotide sequence ID" value="NZ_FOMW01000019.1"/>
</dbReference>
<reference evidence="2 3" key="1">
    <citation type="submission" date="2016-10" db="EMBL/GenBank/DDBJ databases">
        <authorList>
            <person name="de Groot N.N."/>
        </authorList>
    </citation>
    <scope>NUCLEOTIDE SEQUENCE [LARGE SCALE GENOMIC DNA]</scope>
    <source>
        <strain evidence="2 3">DSM 11443</strain>
    </source>
</reference>
<feature type="domain" description="RiboL-PSP-HEPN" evidence="1">
    <location>
        <begin position="32"/>
        <end position="218"/>
    </location>
</feature>
<dbReference type="Proteomes" id="UP000198977">
    <property type="component" value="Unassembled WGS sequence"/>
</dbReference>
<name>A0A1I2G1W5_9RHOB</name>
<sequence length="233" mass="26437">MARYTPVYTDLTVRLGEVGILRKRAAAIERSNAAFSSGPEISALCRGSVVLLSSHIEAYVKELGELTLDKIHSKSVCRSKIAPQFFYHISKEKIDTIRLVVQPEKIAFHMQKFVDYETQFWKRDDPFPGPISSINFNKGFSNPTFDKVKSYLGRFGYDKFKRDFTQCLGANAQTNINNLNHIVDTRNSIAHGDVNATKTPAEIKSMLEDAKLFCRTTDVVFGRWCKENLCSIR</sequence>